<feature type="domain" description="Ribosomal RNA large subunit methyltransferase K/L-like methyltransferase" evidence="1">
    <location>
        <begin position="215"/>
        <end position="374"/>
    </location>
</feature>
<dbReference type="AlphaFoldDB" id="A0A1F6MDF6"/>
<organism evidence="2 3">
    <name type="scientific">Candidatus Magasanikbacteria bacterium RIFCSPHIGHO2_01_FULL_47_8</name>
    <dbReference type="NCBI Taxonomy" id="1798673"/>
    <lineage>
        <taxon>Bacteria</taxon>
        <taxon>Candidatus Magasanikiibacteriota</taxon>
    </lineage>
</organism>
<dbReference type="PANTHER" id="PTHR14911:SF13">
    <property type="entry name" value="TRNA (GUANINE(6)-N2)-METHYLTRANSFERASE THUMP3"/>
    <property type="match status" value="1"/>
</dbReference>
<evidence type="ECO:0000259" key="1">
    <source>
        <dbReference type="Pfam" id="PF01170"/>
    </source>
</evidence>
<proteinExistence type="predicted"/>
<dbReference type="GO" id="GO:0030488">
    <property type="term" value="P:tRNA methylation"/>
    <property type="evidence" value="ECO:0007669"/>
    <property type="project" value="TreeGrafter"/>
</dbReference>
<dbReference type="EMBL" id="MFPU01000035">
    <property type="protein sequence ID" value="OGH69578.1"/>
    <property type="molecule type" value="Genomic_DNA"/>
</dbReference>
<dbReference type="Proteomes" id="UP000177953">
    <property type="component" value="Unassembled WGS sequence"/>
</dbReference>
<dbReference type="SUPFAM" id="SSF53335">
    <property type="entry name" value="S-adenosyl-L-methionine-dependent methyltransferases"/>
    <property type="match status" value="1"/>
</dbReference>
<dbReference type="Pfam" id="PF01170">
    <property type="entry name" value="UPF0020"/>
    <property type="match status" value="1"/>
</dbReference>
<protein>
    <recommendedName>
        <fullName evidence="1">Ribosomal RNA large subunit methyltransferase K/L-like methyltransferase domain-containing protein</fullName>
    </recommendedName>
</protein>
<dbReference type="CDD" id="cd02440">
    <property type="entry name" value="AdoMet_MTases"/>
    <property type="match status" value="1"/>
</dbReference>
<accession>A0A1F6MDF6</accession>
<dbReference type="InterPro" id="IPR000241">
    <property type="entry name" value="RlmKL-like_Mtase"/>
</dbReference>
<dbReference type="PANTHER" id="PTHR14911">
    <property type="entry name" value="THUMP DOMAIN-CONTAINING"/>
    <property type="match status" value="1"/>
</dbReference>
<sequence length="434" mass="47892">MLSAAEILAALKTEAQPGLLLLPNSSRPLVLRLTATLDPQGLIRRLGGTIKIGEELGEHMTEEKLLEAMAEELRLVEGKINFGISIYPSMSLRGGTTKQSPGLQDSLKHGDRHALRGGGSLAMTDTIEQWGKKLKKLLKEEGRSARYVFKKETVLSSATVVNNNLDARGREFLVCPLLAKEGRGVVYALAKTRVVQPFEEFSRRDFGRPGRDDVSGMLPPKLAMMMINISGASRDQVLLDPFCGSGTILSEALLLGYNNLIGSDVSEKAVEDTKKNIAWTLSQSPLEPACPVGRGGEGDVRVFQSEAAKLSKQLSPATVDTIVTEPFLGPPLKGRESRDEVAKNTQELARLYLGAFQEFKEILKPQGIVVFIIPRFQVQGQWITISNTLAPELKKLGFFPEPILPENIRSETFLLYHRANQWVGREIWKFKFNG</sequence>
<dbReference type="GO" id="GO:0016423">
    <property type="term" value="F:tRNA (guanine) methyltransferase activity"/>
    <property type="evidence" value="ECO:0007669"/>
    <property type="project" value="TreeGrafter"/>
</dbReference>
<evidence type="ECO:0000313" key="2">
    <source>
        <dbReference type="EMBL" id="OGH69578.1"/>
    </source>
</evidence>
<comment type="caution">
    <text evidence="2">The sequence shown here is derived from an EMBL/GenBank/DDBJ whole genome shotgun (WGS) entry which is preliminary data.</text>
</comment>
<reference evidence="2 3" key="1">
    <citation type="journal article" date="2016" name="Nat. Commun.">
        <title>Thousands of microbial genomes shed light on interconnected biogeochemical processes in an aquifer system.</title>
        <authorList>
            <person name="Anantharaman K."/>
            <person name="Brown C.T."/>
            <person name="Hug L.A."/>
            <person name="Sharon I."/>
            <person name="Castelle C.J."/>
            <person name="Probst A.J."/>
            <person name="Thomas B.C."/>
            <person name="Singh A."/>
            <person name="Wilkins M.J."/>
            <person name="Karaoz U."/>
            <person name="Brodie E.L."/>
            <person name="Williams K.H."/>
            <person name="Hubbard S.S."/>
            <person name="Banfield J.F."/>
        </authorList>
    </citation>
    <scope>NUCLEOTIDE SEQUENCE [LARGE SCALE GENOMIC DNA]</scope>
</reference>
<evidence type="ECO:0000313" key="3">
    <source>
        <dbReference type="Proteomes" id="UP000177953"/>
    </source>
</evidence>
<gene>
    <name evidence="2" type="ORF">A2754_03050</name>
</gene>
<name>A0A1F6MDF6_9BACT</name>
<dbReference type="InterPro" id="IPR029063">
    <property type="entry name" value="SAM-dependent_MTases_sf"/>
</dbReference>
<dbReference type="Gene3D" id="3.40.50.150">
    <property type="entry name" value="Vaccinia Virus protein VP39"/>
    <property type="match status" value="1"/>
</dbReference>